<accession>A0AAD5LWY6</accession>
<dbReference type="Pfam" id="PF25057">
    <property type="entry name" value="CUT_N"/>
    <property type="match status" value="1"/>
</dbReference>
<dbReference type="Proteomes" id="UP001196413">
    <property type="component" value="Unassembled WGS sequence"/>
</dbReference>
<keyword evidence="1" id="KW-0732">Signal</keyword>
<dbReference type="InterPro" id="IPR051962">
    <property type="entry name" value="Cuticlin"/>
</dbReference>
<protein>
    <recommendedName>
        <fullName evidence="3">Cuticlin N-terminal domain-containing protein</fullName>
    </recommendedName>
</protein>
<proteinExistence type="predicted"/>
<dbReference type="InterPro" id="IPR056953">
    <property type="entry name" value="CUT_N"/>
</dbReference>
<organism evidence="4 5">
    <name type="scientific">Parelaphostrongylus tenuis</name>
    <name type="common">Meningeal worm</name>
    <dbReference type="NCBI Taxonomy" id="148309"/>
    <lineage>
        <taxon>Eukaryota</taxon>
        <taxon>Metazoa</taxon>
        <taxon>Ecdysozoa</taxon>
        <taxon>Nematoda</taxon>
        <taxon>Chromadorea</taxon>
        <taxon>Rhabditida</taxon>
        <taxon>Rhabditina</taxon>
        <taxon>Rhabditomorpha</taxon>
        <taxon>Strongyloidea</taxon>
        <taxon>Metastrongylidae</taxon>
        <taxon>Parelaphostrongylus</taxon>
    </lineage>
</organism>
<sequence>MNVLQCVPVISCERDRIRIEIETSRPFGGKVFVKGEYANRQCIRSYVEGVPSAPHDNRMSPPKDHRSPQYGAKTEIRSSPREVAEHDGTTQNSNQSSFRSLGYDKVRVTDGKAAEEVEDNKLNKANSKWREHNTVGSTTEEITADKNTVSGHHLSDSVWSGYGGVSSAKKNPYEYLGAFGGSHKEKSHPQLKIYSKPKLYEPNNSMNLHQSGSQGLIPLNCPQKCEPCSCSKEEQPQERKRRTTNHVELSVPLGACNAKRDRKYYEEFTEFELKHKGHETVGSVYDNITAVDPSMSFLERKKP</sequence>
<evidence type="ECO:0000313" key="4">
    <source>
        <dbReference type="EMBL" id="KAJ1346143.1"/>
    </source>
</evidence>
<dbReference type="AlphaFoldDB" id="A0AAD5LWY6"/>
<name>A0AAD5LWY6_PARTN</name>
<evidence type="ECO:0000256" key="1">
    <source>
        <dbReference type="ARBA" id="ARBA00022729"/>
    </source>
</evidence>
<feature type="domain" description="Cuticlin N-terminal" evidence="3">
    <location>
        <begin position="8"/>
        <end position="49"/>
    </location>
</feature>
<feature type="region of interest" description="Disordered" evidence="2">
    <location>
        <begin position="48"/>
        <end position="97"/>
    </location>
</feature>
<dbReference type="EMBL" id="JAHQIW010000118">
    <property type="protein sequence ID" value="KAJ1346143.1"/>
    <property type="molecule type" value="Genomic_DNA"/>
</dbReference>
<reference evidence="4" key="1">
    <citation type="submission" date="2021-06" db="EMBL/GenBank/DDBJ databases">
        <title>Parelaphostrongylus tenuis whole genome reference sequence.</title>
        <authorList>
            <person name="Garwood T.J."/>
            <person name="Larsen P.A."/>
            <person name="Fountain-Jones N.M."/>
            <person name="Garbe J.R."/>
            <person name="Macchietto M.G."/>
            <person name="Kania S.A."/>
            <person name="Gerhold R.W."/>
            <person name="Richards J.E."/>
            <person name="Wolf T.M."/>
        </authorList>
    </citation>
    <scope>NUCLEOTIDE SEQUENCE</scope>
    <source>
        <strain evidence="4">MNPRO001-30</strain>
        <tissue evidence="4">Meninges</tissue>
    </source>
</reference>
<feature type="compositionally biased region" description="Basic and acidic residues" evidence="2">
    <location>
        <begin position="74"/>
        <end position="88"/>
    </location>
</feature>
<evidence type="ECO:0000256" key="2">
    <source>
        <dbReference type="SAM" id="MobiDB-lite"/>
    </source>
</evidence>
<dbReference type="PANTHER" id="PTHR22907:SF54">
    <property type="entry name" value="GH04558P"/>
    <property type="match status" value="1"/>
</dbReference>
<evidence type="ECO:0000259" key="3">
    <source>
        <dbReference type="Pfam" id="PF25057"/>
    </source>
</evidence>
<feature type="compositionally biased region" description="Basic and acidic residues" evidence="2">
    <location>
        <begin position="55"/>
        <end position="67"/>
    </location>
</feature>
<dbReference type="PANTHER" id="PTHR22907">
    <property type="entry name" value="GH04558P"/>
    <property type="match status" value="1"/>
</dbReference>
<keyword evidence="5" id="KW-1185">Reference proteome</keyword>
<comment type="caution">
    <text evidence="4">The sequence shown here is derived from an EMBL/GenBank/DDBJ whole genome shotgun (WGS) entry which is preliminary data.</text>
</comment>
<evidence type="ECO:0000313" key="5">
    <source>
        <dbReference type="Proteomes" id="UP001196413"/>
    </source>
</evidence>
<gene>
    <name evidence="4" type="ORF">KIN20_000851</name>
</gene>